<keyword evidence="2" id="KW-1185">Reference proteome</keyword>
<proteinExistence type="predicted"/>
<gene>
    <name evidence="1" type="ORF">K1W69_07220</name>
</gene>
<dbReference type="Proteomes" id="UP001196509">
    <property type="component" value="Unassembled WGS sequence"/>
</dbReference>
<organism evidence="1 2">
    <name type="scientific">Flavimaribacter sediminis</name>
    <dbReference type="NCBI Taxonomy" id="2865987"/>
    <lineage>
        <taxon>Bacteria</taxon>
        <taxon>Pseudomonadati</taxon>
        <taxon>Pseudomonadota</taxon>
        <taxon>Alphaproteobacteria</taxon>
        <taxon>Hyphomicrobiales</taxon>
        <taxon>Rhizobiaceae</taxon>
        <taxon>Flavimaribacter</taxon>
    </lineage>
</organism>
<dbReference type="AlphaFoldDB" id="A0AAE2ZJ81"/>
<evidence type="ECO:0000313" key="2">
    <source>
        <dbReference type="Proteomes" id="UP001196509"/>
    </source>
</evidence>
<dbReference type="RefSeq" id="WP_220227613.1">
    <property type="nucleotide sequence ID" value="NZ_JAICBX010000001.1"/>
</dbReference>
<dbReference type="NCBIfam" id="NF045541">
    <property type="entry name" value="scaf_prot_MCP2"/>
    <property type="match status" value="1"/>
</dbReference>
<evidence type="ECO:0000313" key="1">
    <source>
        <dbReference type="EMBL" id="MBW8636974.1"/>
    </source>
</evidence>
<protein>
    <submittedName>
        <fullName evidence="1">Mu-like prophage major head subunit gpT family protein</fullName>
    </submittedName>
</protein>
<comment type="caution">
    <text evidence="1">The sequence shown here is derived from an EMBL/GenBank/DDBJ whole genome shotgun (WGS) entry which is preliminary data.</text>
</comment>
<accession>A0AAE2ZJ81</accession>
<dbReference type="Pfam" id="PF25209">
    <property type="entry name" value="Phage_capsid_4"/>
    <property type="match status" value="1"/>
</dbReference>
<sequence length="628" mass="70280">MPEIINRQAPQSTDVESRTAEIIWTTGAAVKRYDWRSGGYYMEMLDVSKDAIRMDRFDTMPLLDTHDNYSMETRIGTVVPGSVRIQDGKGYCKIKFSKSELGERLLQDLADGHPLNISVGYKVWEYNRKDGDTNELPTLTAIDWEPMEISAVQVPADAGAHSRKENRMPDFQTRTENSNPDIDEVIRAAGREPTEKERKRVEEMINLARSMNVDNDSFGFVQEEVRRGTSMADFRNLCLERKIEEEERTPTYAESAIGGYGDSDQRFDRQQRAMEDALYSRMSGTKPSDEARQFMGFRLEDFARGLIEAKGVNTRGMSREDLFLGGHYSRMRPAHGTSDFPNLLQGAGRRTLMAAYENSQSKLKTVIAKPSTATDFRPKTAIKISDGGPLEKVNEHGEVKSFSRSEVAESYKIDTFSAIFSLTRQALINDDLGAFTQWATTAGRKAAITEGKLLAKLLAENSWAGPTMAEDNKALFHADHNNLAGAPDGLDLDGLKLARKAFLKQTDIDGETRINISPKYLLVPTDLEVDAKQLLSTTYPTTYEDSNSFTNDLVPVVDPWLDDQPNAWYLWADPTILPVIEYSYLSGAEGPQIAVREGFDTLGSDFRVTLDFGCGAVDFRGAYRVPNS</sequence>
<name>A0AAE2ZJ81_9HYPH</name>
<reference evidence="1" key="1">
    <citation type="submission" date="2021-08" db="EMBL/GenBank/DDBJ databases">
        <title>Hoeflea bacterium WL0058 sp. nov., isolated from the sediment.</title>
        <authorList>
            <person name="Wang L."/>
            <person name="Zhang D."/>
        </authorList>
    </citation>
    <scope>NUCLEOTIDE SEQUENCE</scope>
    <source>
        <strain evidence="1">WL0058</strain>
    </source>
</reference>
<dbReference type="EMBL" id="JAICBX010000001">
    <property type="protein sequence ID" value="MBW8636974.1"/>
    <property type="molecule type" value="Genomic_DNA"/>
</dbReference>